<evidence type="ECO:0000256" key="11">
    <source>
        <dbReference type="SAM" id="Phobius"/>
    </source>
</evidence>
<dbReference type="AlphaFoldDB" id="A0A6M0RUI1"/>
<organism evidence="13 14">
    <name type="scientific">Adonisia turfae CCMR0081</name>
    <dbReference type="NCBI Taxonomy" id="2292702"/>
    <lineage>
        <taxon>Bacteria</taxon>
        <taxon>Bacillati</taxon>
        <taxon>Cyanobacteriota</taxon>
        <taxon>Adonisia</taxon>
        <taxon>Adonisia turfae</taxon>
    </lineage>
</organism>
<feature type="transmembrane region" description="Helical" evidence="11">
    <location>
        <begin position="45"/>
        <end position="74"/>
    </location>
</feature>
<evidence type="ECO:0000259" key="12">
    <source>
        <dbReference type="Pfam" id="PF02163"/>
    </source>
</evidence>
<protein>
    <submittedName>
        <fullName evidence="13">Site-2 protease family protein</fullName>
    </submittedName>
</protein>
<feature type="transmembrane region" description="Helical" evidence="11">
    <location>
        <begin position="400"/>
        <end position="418"/>
    </location>
</feature>
<dbReference type="PANTHER" id="PTHR31412">
    <property type="entry name" value="ZINC METALLOPROTEASE EGY1"/>
    <property type="match status" value="1"/>
</dbReference>
<dbReference type="InterPro" id="IPR008915">
    <property type="entry name" value="Peptidase_M50"/>
</dbReference>
<comment type="subcellular location">
    <subcellularLocation>
        <location evidence="2">Membrane</location>
        <topology evidence="2">Multi-pass membrane protein</topology>
    </subcellularLocation>
</comment>
<feature type="transmembrane region" description="Helical" evidence="11">
    <location>
        <begin position="270"/>
        <end position="287"/>
    </location>
</feature>
<feature type="region of interest" description="Disordered" evidence="10">
    <location>
        <begin position="115"/>
        <end position="147"/>
    </location>
</feature>
<name>A0A6M0RUI1_9CYAN</name>
<proteinExistence type="inferred from homology"/>
<keyword evidence="5 11" id="KW-0812">Transmembrane</keyword>
<reference evidence="13 14" key="1">
    <citation type="journal article" date="2020" name="Microb. Ecol.">
        <title>Ecogenomics of the Marine Benthic Filamentous Cyanobacterium Adonisia.</title>
        <authorList>
            <person name="Walter J.M."/>
            <person name="Coutinho F.H."/>
            <person name="Leomil L."/>
            <person name="Hargreaves P.I."/>
            <person name="Campeao M.E."/>
            <person name="Vieira V.V."/>
            <person name="Silva B.S."/>
            <person name="Fistarol G.O."/>
            <person name="Salomon P.S."/>
            <person name="Sawabe T."/>
            <person name="Mino S."/>
            <person name="Hosokawa M."/>
            <person name="Miyashita H."/>
            <person name="Maruyama F."/>
            <person name="van Verk M.C."/>
            <person name="Dutilh B.E."/>
            <person name="Thompson C.C."/>
            <person name="Thompson F.L."/>
        </authorList>
    </citation>
    <scope>NUCLEOTIDE SEQUENCE [LARGE SCALE GENOMIC DNA]</scope>
    <source>
        <strain evidence="13 14">CCMR0081</strain>
    </source>
</reference>
<feature type="transmembrane region" description="Helical" evidence="11">
    <location>
        <begin position="239"/>
        <end position="258"/>
    </location>
</feature>
<dbReference type="PANTHER" id="PTHR31412:SF0">
    <property type="entry name" value="ZINC METALLOPROTEASE EGY1, CHLOROPLASTIC-RELATED"/>
    <property type="match status" value="1"/>
</dbReference>
<keyword evidence="4 13" id="KW-0645">Protease</keyword>
<dbReference type="Proteomes" id="UP000481033">
    <property type="component" value="Unassembled WGS sequence"/>
</dbReference>
<keyword evidence="14" id="KW-1185">Reference proteome</keyword>
<gene>
    <name evidence="13" type="ORF">DXZ20_28060</name>
</gene>
<evidence type="ECO:0000313" key="13">
    <source>
        <dbReference type="EMBL" id="NEZ59433.1"/>
    </source>
</evidence>
<evidence type="ECO:0000256" key="7">
    <source>
        <dbReference type="ARBA" id="ARBA00022946"/>
    </source>
</evidence>
<evidence type="ECO:0000256" key="4">
    <source>
        <dbReference type="ARBA" id="ARBA00022670"/>
    </source>
</evidence>
<dbReference type="InterPro" id="IPR044838">
    <property type="entry name" value="EGY1-like"/>
</dbReference>
<dbReference type="Pfam" id="PF02163">
    <property type="entry name" value="Peptidase_M50"/>
    <property type="match status" value="1"/>
</dbReference>
<evidence type="ECO:0000256" key="6">
    <source>
        <dbReference type="ARBA" id="ARBA00022801"/>
    </source>
</evidence>
<evidence type="ECO:0000256" key="2">
    <source>
        <dbReference type="ARBA" id="ARBA00004141"/>
    </source>
</evidence>
<dbReference type="GO" id="GO:0006508">
    <property type="term" value="P:proteolysis"/>
    <property type="evidence" value="ECO:0007669"/>
    <property type="project" value="UniProtKB-KW"/>
</dbReference>
<feature type="transmembrane region" description="Helical" evidence="11">
    <location>
        <begin position="439"/>
        <end position="467"/>
    </location>
</feature>
<keyword evidence="6" id="KW-0378">Hydrolase</keyword>
<dbReference type="GO" id="GO:0016020">
    <property type="term" value="C:membrane"/>
    <property type="evidence" value="ECO:0007669"/>
    <property type="project" value="UniProtKB-SubCell"/>
</dbReference>
<keyword evidence="9 11" id="KW-0472">Membrane</keyword>
<dbReference type="CDD" id="cd06160">
    <property type="entry name" value="S2P-M50_like_2"/>
    <property type="match status" value="1"/>
</dbReference>
<feature type="transmembrane region" description="Helical" evidence="11">
    <location>
        <begin position="331"/>
        <end position="357"/>
    </location>
</feature>
<evidence type="ECO:0000256" key="10">
    <source>
        <dbReference type="SAM" id="MobiDB-lite"/>
    </source>
</evidence>
<evidence type="ECO:0000256" key="1">
    <source>
        <dbReference type="ARBA" id="ARBA00001947"/>
    </source>
</evidence>
<accession>A0A6M0RUI1</accession>
<evidence type="ECO:0000313" key="14">
    <source>
        <dbReference type="Proteomes" id="UP000481033"/>
    </source>
</evidence>
<evidence type="ECO:0000256" key="8">
    <source>
        <dbReference type="ARBA" id="ARBA00022989"/>
    </source>
</evidence>
<dbReference type="GO" id="GO:0008233">
    <property type="term" value="F:peptidase activity"/>
    <property type="evidence" value="ECO:0007669"/>
    <property type="project" value="UniProtKB-KW"/>
</dbReference>
<comment type="similarity">
    <text evidence="3">Belongs to the peptidase M50B family.</text>
</comment>
<feature type="transmembrane region" description="Helical" evidence="11">
    <location>
        <begin position="487"/>
        <end position="509"/>
    </location>
</feature>
<evidence type="ECO:0000256" key="9">
    <source>
        <dbReference type="ARBA" id="ARBA00023136"/>
    </source>
</evidence>
<feature type="domain" description="Peptidase M50" evidence="12">
    <location>
        <begin position="276"/>
        <end position="442"/>
    </location>
</feature>
<dbReference type="EMBL" id="QXHD01000004">
    <property type="protein sequence ID" value="NEZ59433.1"/>
    <property type="molecule type" value="Genomic_DNA"/>
</dbReference>
<dbReference type="RefSeq" id="WP_163702380.1">
    <property type="nucleotide sequence ID" value="NZ_QXHD01000004.1"/>
</dbReference>
<evidence type="ECO:0000256" key="3">
    <source>
        <dbReference type="ARBA" id="ARBA00007931"/>
    </source>
</evidence>
<comment type="caution">
    <text evidence="13">The sequence shown here is derived from an EMBL/GenBank/DDBJ whole genome shotgun (WGS) entry which is preliminary data.</text>
</comment>
<sequence>MITVLILVAAVGILIWGFIRARPDGKLGIFAWLQSVVLMLPWLIFFGLFTFGIYLNIAWVLVAVMVSTAIYIYLGRQLRTLAKAAPEGQAQAKDPITVSQNEPLPTVDVVVEPDLEAGGESPTSPKTESDESGAPEATAPPQTPPAIPAEDLAAIESIFGVDTFFRTETVPYQAGVFFKGNLRGEAETTINALNAQLKNQFEDDRYRLFLINGPEDRPAIIALPSKTDPKPADIRQKGLAVALAIATFITSLETGALLKDFDLFEQPGRWPEVLPTALAIFAILAIHEIGHRWQAKRYNIKLSPPFALPAWQLGSFGALTRFESVLPNRTVLFDIAFAGPAASGLLSLAMLLVGLGLSHPGSLYQLPVDFFQESVLVGTLARTVLGDTLQTNDLIDVDPLVLMGWLGLVITALNVMPAGRIDGGRIVQAIYGRKIAGRATAVTLILLIFVALANPLALYWGALILFLQRGEERPCLDDISEPDDTRAALALLILFLMLATLLPLSPALAGRLGIG</sequence>
<keyword evidence="7" id="KW-0809">Transit peptide</keyword>
<evidence type="ECO:0000256" key="5">
    <source>
        <dbReference type="ARBA" id="ARBA00022692"/>
    </source>
</evidence>
<comment type="cofactor">
    <cofactor evidence="1">
        <name>Zn(2+)</name>
        <dbReference type="ChEBI" id="CHEBI:29105"/>
    </cofactor>
</comment>
<keyword evidence="8 11" id="KW-1133">Transmembrane helix</keyword>